<dbReference type="Gene3D" id="3.40.30.10">
    <property type="entry name" value="Glutaredoxin"/>
    <property type="match status" value="1"/>
</dbReference>
<dbReference type="PRINTS" id="PR01011">
    <property type="entry name" value="GLUTPROXDASE"/>
</dbReference>
<dbReference type="OMA" id="KYGNVVI"/>
<dbReference type="EMBL" id="CAEY01001944">
    <property type="status" value="NOT_ANNOTATED_CDS"/>
    <property type="molecule type" value="Genomic_DNA"/>
</dbReference>
<dbReference type="CDD" id="cd00340">
    <property type="entry name" value="GSH_Peroxidase"/>
    <property type="match status" value="1"/>
</dbReference>
<keyword evidence="4 6" id="KW-0560">Oxidoreductase</keyword>
<dbReference type="PROSITE" id="PS00763">
    <property type="entry name" value="GLUTATHIONE_PEROXID_2"/>
    <property type="match status" value="1"/>
</dbReference>
<dbReference type="STRING" id="32264.T1KB45"/>
<evidence type="ECO:0000256" key="1">
    <source>
        <dbReference type="ARBA" id="ARBA00006926"/>
    </source>
</evidence>
<dbReference type="InterPro" id="IPR000889">
    <property type="entry name" value="Glutathione_peroxidase"/>
</dbReference>
<protein>
    <recommendedName>
        <fullName evidence="6">Glutathione peroxidase</fullName>
    </recommendedName>
</protein>
<keyword evidence="2 6" id="KW-0575">Peroxidase</keyword>
<evidence type="ECO:0000256" key="5">
    <source>
        <dbReference type="PIRSR" id="PIRSR000303-1"/>
    </source>
</evidence>
<dbReference type="PIRSF" id="PIRSF000303">
    <property type="entry name" value="Glutathion_perox"/>
    <property type="match status" value="1"/>
</dbReference>
<dbReference type="InterPro" id="IPR029760">
    <property type="entry name" value="GPX_CS"/>
</dbReference>
<feature type="active site" evidence="5">
    <location>
        <position position="48"/>
    </location>
</feature>
<evidence type="ECO:0000313" key="8">
    <source>
        <dbReference type="Proteomes" id="UP000015104"/>
    </source>
</evidence>
<evidence type="ECO:0000313" key="7">
    <source>
        <dbReference type="EnsemblMetazoa" id="tetur08g02800.1"/>
    </source>
</evidence>
<keyword evidence="3" id="KW-0712">Selenocysteine</keyword>
<gene>
    <name evidence="7" type="primary">107362306</name>
</gene>
<dbReference type="FunFam" id="3.40.30.10:FF:000025">
    <property type="entry name" value="Glutathione peroxidase"/>
    <property type="match status" value="1"/>
</dbReference>
<dbReference type="Proteomes" id="UP000015104">
    <property type="component" value="Unassembled WGS sequence"/>
</dbReference>
<name>T1KB45_TETUR</name>
<dbReference type="PROSITE" id="PS51355">
    <property type="entry name" value="GLUTATHIONE_PEROXID_3"/>
    <property type="match status" value="1"/>
</dbReference>
<dbReference type="EnsemblMetazoa" id="tetur08g02800.1">
    <property type="protein sequence ID" value="tetur08g02800.1"/>
    <property type="gene ID" value="tetur08g02800"/>
</dbReference>
<keyword evidence="8" id="KW-1185">Reference proteome</keyword>
<dbReference type="KEGG" id="tut:107362306"/>
<evidence type="ECO:0000256" key="2">
    <source>
        <dbReference type="ARBA" id="ARBA00022559"/>
    </source>
</evidence>
<sequence>MNDENINIDWKSATSIFDFTVKDLDGEDVPLEKYRGMVCLVVNVASNCGLTKSNYRQLNELYDKFKDTGKFAILAFPCNQFLGQEPACETDLKEFKLKQRIEFDFFAKVNVNGKLACPLYNFLKSKQGGILGDFIKWNFTKFLCNKEGIPVSRYGPRTEPLEIGKDIMAILDD</sequence>
<dbReference type="AlphaFoldDB" id="T1KB45"/>
<dbReference type="InterPro" id="IPR036249">
    <property type="entry name" value="Thioredoxin-like_sf"/>
</dbReference>
<comment type="similarity">
    <text evidence="1 6">Belongs to the glutathione peroxidase family.</text>
</comment>
<dbReference type="PANTHER" id="PTHR11592:SF134">
    <property type="entry name" value="PHOSPHOLIPID HYDROPEROXIDE GLUTATHIONE PEROXIDASE"/>
    <property type="match status" value="1"/>
</dbReference>
<reference evidence="7" key="2">
    <citation type="submission" date="2015-06" db="UniProtKB">
        <authorList>
            <consortium name="EnsemblMetazoa"/>
        </authorList>
    </citation>
    <scope>IDENTIFICATION</scope>
</reference>
<evidence type="ECO:0000256" key="6">
    <source>
        <dbReference type="RuleBase" id="RU000499"/>
    </source>
</evidence>
<reference evidence="8" key="1">
    <citation type="submission" date="2011-08" db="EMBL/GenBank/DDBJ databases">
        <authorList>
            <person name="Rombauts S."/>
        </authorList>
    </citation>
    <scope>NUCLEOTIDE SEQUENCE</scope>
    <source>
        <strain evidence="8">London</strain>
    </source>
</reference>
<dbReference type="eggNOG" id="KOG1651">
    <property type="taxonomic scope" value="Eukaryota"/>
</dbReference>
<dbReference type="OrthoDB" id="446890at2759"/>
<accession>T1KB45</accession>
<dbReference type="Pfam" id="PF00255">
    <property type="entry name" value="GSHPx"/>
    <property type="match status" value="1"/>
</dbReference>
<evidence type="ECO:0000256" key="3">
    <source>
        <dbReference type="ARBA" id="ARBA00022933"/>
    </source>
</evidence>
<proteinExistence type="inferred from homology"/>
<dbReference type="GO" id="GO:0004601">
    <property type="term" value="F:peroxidase activity"/>
    <property type="evidence" value="ECO:0007669"/>
    <property type="project" value="UniProtKB-KW"/>
</dbReference>
<dbReference type="SUPFAM" id="SSF52833">
    <property type="entry name" value="Thioredoxin-like"/>
    <property type="match status" value="1"/>
</dbReference>
<dbReference type="HOGENOM" id="CLU_029507_0_1_1"/>
<dbReference type="GO" id="GO:0006979">
    <property type="term" value="P:response to oxidative stress"/>
    <property type="evidence" value="ECO:0007669"/>
    <property type="project" value="InterPro"/>
</dbReference>
<dbReference type="PANTHER" id="PTHR11592">
    <property type="entry name" value="GLUTATHIONE PEROXIDASE"/>
    <property type="match status" value="1"/>
</dbReference>
<organism evidence="7 8">
    <name type="scientific">Tetranychus urticae</name>
    <name type="common">Two-spotted spider mite</name>
    <dbReference type="NCBI Taxonomy" id="32264"/>
    <lineage>
        <taxon>Eukaryota</taxon>
        <taxon>Metazoa</taxon>
        <taxon>Ecdysozoa</taxon>
        <taxon>Arthropoda</taxon>
        <taxon>Chelicerata</taxon>
        <taxon>Arachnida</taxon>
        <taxon>Acari</taxon>
        <taxon>Acariformes</taxon>
        <taxon>Trombidiformes</taxon>
        <taxon>Prostigmata</taxon>
        <taxon>Eleutherengona</taxon>
        <taxon>Raphignathae</taxon>
        <taxon>Tetranychoidea</taxon>
        <taxon>Tetranychidae</taxon>
        <taxon>Tetranychus</taxon>
    </lineage>
</organism>
<evidence type="ECO:0000256" key="4">
    <source>
        <dbReference type="ARBA" id="ARBA00023002"/>
    </source>
</evidence>